<name>A0ABX1DCH0_9FLAO</name>
<feature type="domain" description="Endoribonuclease L-PSP/chorismate mutase-like" evidence="1">
    <location>
        <begin position="11"/>
        <end position="131"/>
    </location>
</feature>
<dbReference type="Gene3D" id="3.30.1330.40">
    <property type="entry name" value="RutC-like"/>
    <property type="match status" value="1"/>
</dbReference>
<reference evidence="2 3" key="1">
    <citation type="submission" date="2020-03" db="EMBL/GenBank/DDBJ databases">
        <title>Tamlana sp. nov, isolated from XXX.</title>
        <authorList>
            <person name="Cao W.R."/>
        </authorList>
    </citation>
    <scope>NUCLEOTIDE SEQUENCE [LARGE SCALE GENOMIC DNA]</scope>
    <source>
        <strain evidence="2 3">HST1-43</strain>
    </source>
</reference>
<accession>A0ABX1DCH0</accession>
<evidence type="ECO:0000313" key="2">
    <source>
        <dbReference type="EMBL" id="NJX16059.1"/>
    </source>
</evidence>
<dbReference type="PANTHER" id="PTHR43760">
    <property type="entry name" value="ENDORIBONUCLEASE-RELATED"/>
    <property type="match status" value="1"/>
</dbReference>
<dbReference type="Proteomes" id="UP000760545">
    <property type="component" value="Unassembled WGS sequence"/>
</dbReference>
<organism evidence="2 3">
    <name type="scientific">Tamlana crocina</name>
    <dbReference type="NCBI Taxonomy" id="393006"/>
    <lineage>
        <taxon>Bacteria</taxon>
        <taxon>Pseudomonadati</taxon>
        <taxon>Bacteroidota</taxon>
        <taxon>Flavobacteriia</taxon>
        <taxon>Flavobacteriales</taxon>
        <taxon>Flavobacteriaceae</taxon>
        <taxon>Tamlana</taxon>
    </lineage>
</organism>
<protein>
    <submittedName>
        <fullName evidence="2">RidA family protein</fullName>
    </submittedName>
</protein>
<dbReference type="CDD" id="cd02199">
    <property type="entry name" value="YjgF_YER057c_UK114_like_1"/>
    <property type="match status" value="1"/>
</dbReference>
<dbReference type="SUPFAM" id="SSF55298">
    <property type="entry name" value="YjgF-like"/>
    <property type="match status" value="1"/>
</dbReference>
<dbReference type="PANTHER" id="PTHR43760:SF1">
    <property type="entry name" value="ENDORIBONUCLEASE L-PSP_CHORISMATE MUTASE-LIKE DOMAIN-CONTAINING PROTEIN"/>
    <property type="match status" value="1"/>
</dbReference>
<sequence length="142" mass="15135">MKTVNENPIPQGKYIPAARHADVIYTSGMTPRKDGKLIYSGQIKATVPVETYKEAVEIATLNAITAAVNCLEGDEKIGRVLQMNVFLNTETAFTMHSKIADFASDIIINVLGILCIGSRAAIGVASLPSNAPVEITLVCSIS</sequence>
<gene>
    <name evidence="2" type="ORF">HC176_11240</name>
</gene>
<comment type="caution">
    <text evidence="2">The sequence shown here is derived from an EMBL/GenBank/DDBJ whole genome shotgun (WGS) entry which is preliminary data.</text>
</comment>
<dbReference type="InterPro" id="IPR035959">
    <property type="entry name" value="RutC-like_sf"/>
</dbReference>
<dbReference type="EMBL" id="JAAVJS010000014">
    <property type="protein sequence ID" value="NJX16059.1"/>
    <property type="molecule type" value="Genomic_DNA"/>
</dbReference>
<dbReference type="Pfam" id="PF14588">
    <property type="entry name" value="YjgF_endoribonc"/>
    <property type="match status" value="1"/>
</dbReference>
<evidence type="ECO:0000259" key="1">
    <source>
        <dbReference type="Pfam" id="PF14588"/>
    </source>
</evidence>
<dbReference type="InterPro" id="IPR013813">
    <property type="entry name" value="Endoribo_LPSP/chorism_mut-like"/>
</dbReference>
<keyword evidence="3" id="KW-1185">Reference proteome</keyword>
<proteinExistence type="predicted"/>
<dbReference type="RefSeq" id="WP_167918341.1">
    <property type="nucleotide sequence ID" value="NZ_JAAVJS010000014.1"/>
</dbReference>
<evidence type="ECO:0000313" key="3">
    <source>
        <dbReference type="Proteomes" id="UP000760545"/>
    </source>
</evidence>